<dbReference type="InterPro" id="IPR039793">
    <property type="entry name" value="UROS/Hem4"/>
</dbReference>
<dbReference type="Pfam" id="PF02602">
    <property type="entry name" value="HEM4"/>
    <property type="match status" value="1"/>
</dbReference>
<accession>A0ABS1UWA9</accession>
<sequence>MSETSPPGLTGLRVVVPETRELEVLARMLERQGAEAIRCPLVAIIDAPDPAPIEAWLRRFIATPPDDLILLTGEGLNRLLGVAERAGIAGEFRAALAGVRRICRGPKPSQRLRSIGLGPDLAPEPATTPGIIAALAGLDLRGRRVAVQLYPDNPNAPLLEAIAAGGAEADPVLPYAYASRAEDDRVLATLEEMAAGRVDLVVFTSTPQVRRLVSLAEAGGRQAMLAEALSRTRIAAVGPVVAEAVRAAGGQVAVMPEENFHMKPMVNAILAALRGGD</sequence>
<comment type="caution">
    <text evidence="2">The sequence shown here is derived from an EMBL/GenBank/DDBJ whole genome shotgun (WGS) entry which is preliminary data.</text>
</comment>
<gene>
    <name evidence="2" type="ORF">JMJ55_00410</name>
</gene>
<dbReference type="SUPFAM" id="SSF69618">
    <property type="entry name" value="HemD-like"/>
    <property type="match status" value="1"/>
</dbReference>
<reference evidence="2 3" key="1">
    <citation type="submission" date="2021-01" db="EMBL/GenBank/DDBJ databases">
        <title>Belnapia mucosa sp. nov. and Belnapia arida sp. nov., isolated from the Tabernas Desert (Almeria, Spain).</title>
        <authorList>
            <person name="Molina-Menor E."/>
            <person name="Vidal-Verdu A."/>
            <person name="Calonge A."/>
            <person name="Satari L."/>
            <person name="Pereto Magraner J."/>
            <person name="Porcar Miralles M."/>
        </authorList>
    </citation>
    <scope>NUCLEOTIDE SEQUENCE [LARGE SCALE GENOMIC DNA]</scope>
    <source>
        <strain evidence="2 3">T6</strain>
    </source>
</reference>
<evidence type="ECO:0000259" key="1">
    <source>
        <dbReference type="Pfam" id="PF02602"/>
    </source>
</evidence>
<dbReference type="InterPro" id="IPR036108">
    <property type="entry name" value="4pyrrol_syn_uPrphyn_synt_sf"/>
</dbReference>
<dbReference type="InterPro" id="IPR003754">
    <property type="entry name" value="4pyrrol_synth_uPrphyn_synth"/>
</dbReference>
<organism evidence="2 3">
    <name type="scientific">Belnapia mucosa</name>
    <dbReference type="NCBI Taxonomy" id="2804532"/>
    <lineage>
        <taxon>Bacteria</taxon>
        <taxon>Pseudomonadati</taxon>
        <taxon>Pseudomonadota</taxon>
        <taxon>Alphaproteobacteria</taxon>
        <taxon>Acetobacterales</taxon>
        <taxon>Roseomonadaceae</taxon>
        <taxon>Belnapia</taxon>
    </lineage>
</organism>
<dbReference type="EMBL" id="JAEUXJ010000001">
    <property type="protein sequence ID" value="MBL6453760.1"/>
    <property type="molecule type" value="Genomic_DNA"/>
</dbReference>
<evidence type="ECO:0000313" key="3">
    <source>
        <dbReference type="Proteomes" id="UP000606490"/>
    </source>
</evidence>
<name>A0ABS1UWA9_9PROT</name>
<dbReference type="RefSeq" id="WP_202823513.1">
    <property type="nucleotide sequence ID" value="NZ_JAEUXJ010000001.1"/>
</dbReference>
<evidence type="ECO:0000313" key="2">
    <source>
        <dbReference type="EMBL" id="MBL6453760.1"/>
    </source>
</evidence>
<dbReference type="Proteomes" id="UP000606490">
    <property type="component" value="Unassembled WGS sequence"/>
</dbReference>
<dbReference type="CDD" id="cd06578">
    <property type="entry name" value="HemD"/>
    <property type="match status" value="1"/>
</dbReference>
<feature type="domain" description="Tetrapyrrole biosynthesis uroporphyrinogen III synthase" evidence="1">
    <location>
        <begin position="24"/>
        <end position="266"/>
    </location>
</feature>
<protein>
    <submittedName>
        <fullName evidence="2">Uroporphyrinogen-III synthase</fullName>
    </submittedName>
</protein>
<dbReference type="PANTHER" id="PTHR40082:SF1">
    <property type="entry name" value="BLR5956 PROTEIN"/>
    <property type="match status" value="1"/>
</dbReference>
<dbReference type="PANTHER" id="PTHR40082">
    <property type="entry name" value="BLR5956 PROTEIN"/>
    <property type="match status" value="1"/>
</dbReference>
<dbReference type="Gene3D" id="3.40.50.10090">
    <property type="match status" value="2"/>
</dbReference>
<keyword evidence="3" id="KW-1185">Reference proteome</keyword>
<proteinExistence type="predicted"/>